<proteinExistence type="predicted"/>
<protein>
    <submittedName>
        <fullName evidence="6">MarR family transcriptional regulator</fullName>
    </submittedName>
</protein>
<reference evidence="6 7" key="1">
    <citation type="submission" date="2015-11" db="EMBL/GenBank/DDBJ databases">
        <title>Draft Genome Sequence of the Strain BR 10303 (Bradyrhizobium sp.) isolated from nodules of Centrolobium paraense.</title>
        <authorList>
            <person name="Zelli J.E."/>
            <person name="Simoes-Araujo J.L."/>
            <person name="Barauna A.C."/>
            <person name="Silva K."/>
        </authorList>
    </citation>
    <scope>NUCLEOTIDE SEQUENCE [LARGE SCALE GENOMIC DNA]</scope>
    <source>
        <strain evidence="6 7">BR 10303</strain>
    </source>
</reference>
<evidence type="ECO:0000259" key="5">
    <source>
        <dbReference type="PROSITE" id="PS50995"/>
    </source>
</evidence>
<gene>
    <name evidence="6" type="ORF">AS156_03160</name>
</gene>
<dbReference type="GO" id="GO:0003700">
    <property type="term" value="F:DNA-binding transcription factor activity"/>
    <property type="evidence" value="ECO:0007669"/>
    <property type="project" value="InterPro"/>
</dbReference>
<dbReference type="Proteomes" id="UP000057737">
    <property type="component" value="Unassembled WGS sequence"/>
</dbReference>
<dbReference type="InterPro" id="IPR036390">
    <property type="entry name" value="WH_DNA-bd_sf"/>
</dbReference>
<dbReference type="PRINTS" id="PR00598">
    <property type="entry name" value="HTHMARR"/>
</dbReference>
<evidence type="ECO:0000313" key="7">
    <source>
        <dbReference type="Proteomes" id="UP000057737"/>
    </source>
</evidence>
<dbReference type="RefSeq" id="WP_066503171.1">
    <property type="nucleotide sequence ID" value="NZ_LNCU01000035.1"/>
</dbReference>
<sequence length="174" mass="19068">MSSQPLPRKSRRPKPADPAEAANGPLLDLSRYVPALITFIANKLSNSATAYYQKNFGVNVTEWRIISQLAIEPGIPASRICHVIGFDKGPVSRNLAAMQKRGLLTIRTAPDDGRTHAITLTARGRAVHDKVIVAALERERRLLSCLKKDEREVLIGLLGRLHENLGTVTGQSTN</sequence>
<dbReference type="GO" id="GO:0003677">
    <property type="term" value="F:DNA binding"/>
    <property type="evidence" value="ECO:0007669"/>
    <property type="project" value="UniProtKB-KW"/>
</dbReference>
<dbReference type="SUPFAM" id="SSF46785">
    <property type="entry name" value="Winged helix' DNA-binding domain"/>
    <property type="match status" value="1"/>
</dbReference>
<comment type="caution">
    <text evidence="6">The sequence shown here is derived from an EMBL/GenBank/DDBJ whole genome shotgun (WGS) entry which is preliminary data.</text>
</comment>
<name>A0A120FQN3_9BRAD</name>
<evidence type="ECO:0000256" key="3">
    <source>
        <dbReference type="ARBA" id="ARBA00023163"/>
    </source>
</evidence>
<dbReference type="PANTHER" id="PTHR35790:SF4">
    <property type="entry name" value="HTH-TYPE TRANSCRIPTIONAL REGULATOR PCHR"/>
    <property type="match status" value="1"/>
</dbReference>
<evidence type="ECO:0000256" key="2">
    <source>
        <dbReference type="ARBA" id="ARBA00023125"/>
    </source>
</evidence>
<accession>A0A120FQN3</accession>
<dbReference type="InterPro" id="IPR036388">
    <property type="entry name" value="WH-like_DNA-bd_sf"/>
</dbReference>
<dbReference type="PANTHER" id="PTHR35790">
    <property type="entry name" value="HTH-TYPE TRANSCRIPTIONAL REGULATOR PCHR"/>
    <property type="match status" value="1"/>
</dbReference>
<dbReference type="PROSITE" id="PS50995">
    <property type="entry name" value="HTH_MARR_2"/>
    <property type="match status" value="1"/>
</dbReference>
<keyword evidence="7" id="KW-1185">Reference proteome</keyword>
<organism evidence="6 7">
    <name type="scientific">Bradyrhizobium macuxiense</name>
    <dbReference type="NCBI Taxonomy" id="1755647"/>
    <lineage>
        <taxon>Bacteria</taxon>
        <taxon>Pseudomonadati</taxon>
        <taxon>Pseudomonadota</taxon>
        <taxon>Alphaproteobacteria</taxon>
        <taxon>Hyphomicrobiales</taxon>
        <taxon>Nitrobacteraceae</taxon>
        <taxon>Bradyrhizobium</taxon>
    </lineage>
</organism>
<dbReference type="EMBL" id="LNCU01000035">
    <property type="protein sequence ID" value="KWV58805.1"/>
    <property type="molecule type" value="Genomic_DNA"/>
</dbReference>
<dbReference type="Pfam" id="PF12802">
    <property type="entry name" value="MarR_2"/>
    <property type="match status" value="1"/>
</dbReference>
<keyword evidence="2" id="KW-0238">DNA-binding</keyword>
<dbReference type="InterPro" id="IPR000835">
    <property type="entry name" value="HTH_MarR-typ"/>
</dbReference>
<feature type="domain" description="HTH marR-type" evidence="5">
    <location>
        <begin position="26"/>
        <end position="163"/>
    </location>
</feature>
<evidence type="ECO:0000256" key="4">
    <source>
        <dbReference type="SAM" id="MobiDB-lite"/>
    </source>
</evidence>
<keyword evidence="3" id="KW-0804">Transcription</keyword>
<evidence type="ECO:0000256" key="1">
    <source>
        <dbReference type="ARBA" id="ARBA00023015"/>
    </source>
</evidence>
<dbReference type="Gene3D" id="1.10.10.10">
    <property type="entry name" value="Winged helix-like DNA-binding domain superfamily/Winged helix DNA-binding domain"/>
    <property type="match status" value="1"/>
</dbReference>
<feature type="region of interest" description="Disordered" evidence="4">
    <location>
        <begin position="1"/>
        <end position="22"/>
    </location>
</feature>
<dbReference type="AlphaFoldDB" id="A0A120FQN3"/>
<evidence type="ECO:0000313" key="6">
    <source>
        <dbReference type="EMBL" id="KWV58805.1"/>
    </source>
</evidence>
<keyword evidence="1" id="KW-0805">Transcription regulation</keyword>
<dbReference type="SMART" id="SM00347">
    <property type="entry name" value="HTH_MARR"/>
    <property type="match status" value="1"/>
</dbReference>
<dbReference type="InterPro" id="IPR052067">
    <property type="entry name" value="Metal_resp_HTH_trans_reg"/>
</dbReference>